<dbReference type="RefSeq" id="XP_031565573.1">
    <property type="nucleotide sequence ID" value="XM_031709713.1"/>
</dbReference>
<dbReference type="PANTHER" id="PTHR18875:SF3">
    <property type="entry name" value="CENTROSOMAL PROTEIN OF 63 KDA"/>
    <property type="match status" value="1"/>
</dbReference>
<keyword evidence="3 4" id="KW-0175">Coiled coil</keyword>
<evidence type="ECO:0000256" key="4">
    <source>
        <dbReference type="SAM" id="Coils"/>
    </source>
</evidence>
<evidence type="ECO:0000313" key="6">
    <source>
        <dbReference type="Proteomes" id="UP000515163"/>
    </source>
</evidence>
<dbReference type="KEGG" id="aten:116300778"/>
<keyword evidence="6" id="KW-1185">Reference proteome</keyword>
<organism evidence="6 7">
    <name type="scientific">Actinia tenebrosa</name>
    <name type="common">Australian red waratah sea anemone</name>
    <dbReference type="NCBI Taxonomy" id="6105"/>
    <lineage>
        <taxon>Eukaryota</taxon>
        <taxon>Metazoa</taxon>
        <taxon>Cnidaria</taxon>
        <taxon>Anthozoa</taxon>
        <taxon>Hexacorallia</taxon>
        <taxon>Actiniaria</taxon>
        <taxon>Actiniidae</taxon>
        <taxon>Actinia</taxon>
    </lineage>
</organism>
<dbReference type="InParanoid" id="A0A6P8IFV8"/>
<evidence type="ECO:0000259" key="5">
    <source>
        <dbReference type="Pfam" id="PF17045"/>
    </source>
</evidence>
<feature type="coiled-coil region" evidence="4">
    <location>
        <begin position="99"/>
        <end position="320"/>
    </location>
</feature>
<dbReference type="Gene3D" id="1.10.287.1490">
    <property type="match status" value="1"/>
</dbReference>
<accession>A0A6P8IFV8</accession>
<dbReference type="GeneID" id="116300778"/>
<evidence type="ECO:0000256" key="2">
    <source>
        <dbReference type="ARBA" id="ARBA00022490"/>
    </source>
</evidence>
<reference evidence="7" key="1">
    <citation type="submission" date="2025-08" db="UniProtKB">
        <authorList>
            <consortium name="RefSeq"/>
        </authorList>
    </citation>
    <scope>IDENTIFICATION</scope>
    <source>
        <tissue evidence="7">Tentacle</tissue>
    </source>
</reference>
<protein>
    <submittedName>
        <fullName evidence="7">Centrosomal protein of 63 kDa-like isoform X1</fullName>
    </submittedName>
</protein>
<dbReference type="Proteomes" id="UP000515163">
    <property type="component" value="Unplaced"/>
</dbReference>
<name>A0A6P8IFV8_ACTTE</name>
<dbReference type="GO" id="GO:0005814">
    <property type="term" value="C:centriole"/>
    <property type="evidence" value="ECO:0007669"/>
    <property type="project" value="TreeGrafter"/>
</dbReference>
<comment type="subcellular location">
    <subcellularLocation>
        <location evidence="1">Cytoplasm</location>
    </subcellularLocation>
</comment>
<dbReference type="InterPro" id="IPR031470">
    <property type="entry name" value="CEP63/Deup1_N"/>
</dbReference>
<dbReference type="PANTHER" id="PTHR18875">
    <property type="entry name" value="SARCOMA ANTIGEN NY-SAR-24/CYTOSKELETAL PROTEIN SOJO"/>
    <property type="match status" value="1"/>
</dbReference>
<evidence type="ECO:0000256" key="3">
    <source>
        <dbReference type="ARBA" id="ARBA00023054"/>
    </source>
</evidence>
<sequence>MPPTWHLKSIRHSLIQQAFGFKMSSFLCIKCEKKEALTSCLTCDGGLCTKCWDIMHYKLMRQIDLMVTAKKAEWENHMHAVQIQLEKRNKEVGFVRAQLEQKNQEVEKLQYRVDEMEMNQRDGISEYEQQVMHLKEEVDNLKYEHEKIQKKSEKQVLQGEKEKEQLVLDLNARDAEVQRLKERLEEYKLKVLEWEGARHAWEERIRGLENQKKTLLEKSDMTQQQLLGYQNQLNKRRNILDNMEHSRQREIRDLEAQLERIKEESESKEDTITELKDSLDSALSASKQQASEIAQLQEDLRVALDALQQLEDEKAHVLEELHSRDHLIQAAEVDQLKHADDIMKLEQSLTLKDEVIRKFEGATTRTENMELRRLKEDLRTSRIEMQSHIDSEAFLKEQLEHTTQKLETSNKTNAKLQAQLKRKEEELRKITEDDFQHLTAERNKLQEKLYSLEEGHAGALNGMKSEVDNLALQLHKRDTSMADVSEKLQRMEKELREATNRYDRCGAELQVTNAQLDALRIENKHLRDAARDQLDISEVYQGNMEFIAQLEADNRVLRMEVVSLREQLSAVEVNQQDKLRSALKKSQHTLDDIKQNEFRRHSELQTESERKIAALEARLESTIRIYETQLHFTQSENERLKMNQSKGKVYQQASAYTSLPNGTSVLPEYVPKRQPQDISHTSVSDYTDTEALTYADLGGAAIVSESERSATPRGSRRTSLTADFVAEENRRERELERILDGRIEDLKTNTDYIIHKYS</sequence>
<gene>
    <name evidence="7" type="primary">LOC116300778</name>
</gene>
<feature type="domain" description="CEP63/Deup1 N-terminal" evidence="5">
    <location>
        <begin position="58"/>
        <end position="325"/>
    </location>
</feature>
<dbReference type="AlphaFoldDB" id="A0A6P8IFV8"/>
<dbReference type="GO" id="GO:0098535">
    <property type="term" value="P:de novo centriole assembly involved in multi-ciliated epithelial cell differentiation"/>
    <property type="evidence" value="ECO:0007669"/>
    <property type="project" value="TreeGrafter"/>
</dbReference>
<dbReference type="FunCoup" id="A0A6P8IFV8">
    <property type="interactions" value="955"/>
</dbReference>
<evidence type="ECO:0000256" key="1">
    <source>
        <dbReference type="ARBA" id="ARBA00004496"/>
    </source>
</evidence>
<dbReference type="GO" id="GO:0007099">
    <property type="term" value="P:centriole replication"/>
    <property type="evidence" value="ECO:0007669"/>
    <property type="project" value="TreeGrafter"/>
</dbReference>
<keyword evidence="2" id="KW-0963">Cytoplasm</keyword>
<dbReference type="GO" id="GO:0005737">
    <property type="term" value="C:cytoplasm"/>
    <property type="evidence" value="ECO:0007669"/>
    <property type="project" value="UniProtKB-SubCell"/>
</dbReference>
<proteinExistence type="predicted"/>
<feature type="coiled-coil region" evidence="4">
    <location>
        <begin position="481"/>
        <end position="596"/>
    </location>
</feature>
<dbReference type="Pfam" id="PF17045">
    <property type="entry name" value="CEP63"/>
    <property type="match status" value="1"/>
</dbReference>
<evidence type="ECO:0000313" key="7">
    <source>
        <dbReference type="RefSeq" id="XP_031565573.1"/>
    </source>
</evidence>
<feature type="coiled-coil region" evidence="4">
    <location>
        <begin position="399"/>
        <end position="448"/>
    </location>
</feature>
<dbReference type="OrthoDB" id="5965120at2759"/>
<dbReference type="CDD" id="cd19757">
    <property type="entry name" value="Bbox1"/>
    <property type="match status" value="1"/>
</dbReference>